<dbReference type="EMBL" id="KE720972">
    <property type="protein sequence ID" value="ERF73154.1"/>
    <property type="molecule type" value="Genomic_DNA"/>
</dbReference>
<feature type="signal peptide" evidence="3">
    <location>
        <begin position="1"/>
        <end position="21"/>
    </location>
</feature>
<evidence type="ECO:0000256" key="2">
    <source>
        <dbReference type="ARBA" id="ARBA00023157"/>
    </source>
</evidence>
<sequence>MHFLTALVPALALTLPLAAVASPIQESDDVVWADFSDIQARGELNARQGVTCSLGGNPACIARCQLLRGVGGYCSSRGVCTCFRQPTAKE</sequence>
<dbReference type="InterPro" id="IPR001542">
    <property type="entry name" value="Defensin_invertebrate/fungal"/>
</dbReference>
<comment type="similarity">
    <text evidence="1">Belongs to the invertebrate defensin family.</text>
</comment>
<dbReference type="HOGENOM" id="CLU_2293293_0_0_1"/>
<gene>
    <name evidence="5" type="ORF">EPUS_02995</name>
</gene>
<dbReference type="Proteomes" id="UP000019373">
    <property type="component" value="Unassembled WGS sequence"/>
</dbReference>
<dbReference type="OMA" id="PACIARC"/>
<dbReference type="PROSITE" id="PS51378">
    <property type="entry name" value="INVERT_DEFENSINS"/>
    <property type="match status" value="1"/>
</dbReference>
<feature type="chain" id="PRO_5004613757" description="Invertebrate defensins family profile domain-containing protein" evidence="3">
    <location>
        <begin position="22"/>
        <end position="90"/>
    </location>
</feature>
<dbReference type="Pfam" id="PF01097">
    <property type="entry name" value="Defensin_2"/>
    <property type="match status" value="1"/>
</dbReference>
<dbReference type="RefSeq" id="XP_007801128.1">
    <property type="nucleotide sequence ID" value="XM_007802937.1"/>
</dbReference>
<dbReference type="SUPFAM" id="SSF57095">
    <property type="entry name" value="Scorpion toxin-like"/>
    <property type="match status" value="1"/>
</dbReference>
<accession>U1HV13</accession>
<dbReference type="Gene3D" id="3.30.30.10">
    <property type="entry name" value="Knottin, scorpion toxin-like"/>
    <property type="match status" value="1"/>
</dbReference>
<evidence type="ECO:0000259" key="4">
    <source>
        <dbReference type="PROSITE" id="PS51378"/>
    </source>
</evidence>
<dbReference type="AlphaFoldDB" id="U1HV13"/>
<keyword evidence="2" id="KW-1015">Disulfide bond</keyword>
<evidence type="ECO:0000256" key="1">
    <source>
        <dbReference type="ARBA" id="ARBA00007085"/>
    </source>
</evidence>
<keyword evidence="3" id="KW-0732">Signal</keyword>
<keyword evidence="6" id="KW-1185">Reference proteome</keyword>
<dbReference type="GO" id="GO:0006952">
    <property type="term" value="P:defense response"/>
    <property type="evidence" value="ECO:0007669"/>
    <property type="project" value="InterPro"/>
</dbReference>
<name>U1HV13_ENDPU</name>
<organism evidence="5 6">
    <name type="scientific">Endocarpon pusillum (strain Z07020 / HMAS-L-300199)</name>
    <name type="common">Lichen-forming fungus</name>
    <dbReference type="NCBI Taxonomy" id="1263415"/>
    <lineage>
        <taxon>Eukaryota</taxon>
        <taxon>Fungi</taxon>
        <taxon>Dikarya</taxon>
        <taxon>Ascomycota</taxon>
        <taxon>Pezizomycotina</taxon>
        <taxon>Eurotiomycetes</taxon>
        <taxon>Chaetothyriomycetidae</taxon>
        <taxon>Verrucariales</taxon>
        <taxon>Verrucariaceae</taxon>
        <taxon>Endocarpon</taxon>
    </lineage>
</organism>
<protein>
    <recommendedName>
        <fullName evidence="4">Invertebrate defensins family profile domain-containing protein</fullName>
    </recommendedName>
</protein>
<dbReference type="InterPro" id="IPR036574">
    <property type="entry name" value="Scorpion_toxin-like_sf"/>
</dbReference>
<feature type="domain" description="Invertebrate defensins family profile" evidence="4">
    <location>
        <begin position="49"/>
        <end position="84"/>
    </location>
</feature>
<dbReference type="OrthoDB" id="5231674at2759"/>
<evidence type="ECO:0000256" key="3">
    <source>
        <dbReference type="SAM" id="SignalP"/>
    </source>
</evidence>
<dbReference type="GeneID" id="19238043"/>
<proteinExistence type="inferred from homology"/>
<evidence type="ECO:0000313" key="5">
    <source>
        <dbReference type="EMBL" id="ERF73154.1"/>
    </source>
</evidence>
<reference evidence="6" key="1">
    <citation type="journal article" date="2014" name="BMC Genomics">
        <title>Genome characteristics reveal the impact of lichenization on lichen-forming fungus Endocarpon pusillum Hedwig (Verrucariales, Ascomycota).</title>
        <authorList>
            <person name="Wang Y.-Y."/>
            <person name="Liu B."/>
            <person name="Zhang X.-Y."/>
            <person name="Zhou Q.-M."/>
            <person name="Zhang T."/>
            <person name="Li H."/>
            <person name="Yu Y.-F."/>
            <person name="Zhang X.-L."/>
            <person name="Hao X.-Y."/>
            <person name="Wang M."/>
            <person name="Wang L."/>
            <person name="Wei J.-C."/>
        </authorList>
    </citation>
    <scope>NUCLEOTIDE SEQUENCE [LARGE SCALE GENOMIC DNA]</scope>
    <source>
        <strain evidence="6">Z07020 / HMAS-L-300199</strain>
    </source>
</reference>
<evidence type="ECO:0000313" key="6">
    <source>
        <dbReference type="Proteomes" id="UP000019373"/>
    </source>
</evidence>